<name>A0A261U0W7_9BORD</name>
<feature type="transmembrane region" description="Helical" evidence="2">
    <location>
        <begin position="308"/>
        <end position="328"/>
    </location>
</feature>
<feature type="compositionally biased region" description="Low complexity" evidence="1">
    <location>
        <begin position="67"/>
        <end position="90"/>
    </location>
</feature>
<dbReference type="OrthoDB" id="5294582at2"/>
<accession>A0A261U0W7</accession>
<feature type="region of interest" description="Disordered" evidence="1">
    <location>
        <begin position="54"/>
        <end position="90"/>
    </location>
</feature>
<gene>
    <name evidence="4" type="ORF">CAL25_03750</name>
</gene>
<feature type="compositionally biased region" description="Basic and acidic residues" evidence="1">
    <location>
        <begin position="201"/>
        <end position="213"/>
    </location>
</feature>
<evidence type="ECO:0000256" key="1">
    <source>
        <dbReference type="SAM" id="MobiDB-lite"/>
    </source>
</evidence>
<evidence type="ECO:0000313" key="5">
    <source>
        <dbReference type="Proteomes" id="UP000216913"/>
    </source>
</evidence>
<dbReference type="InterPro" id="IPR011723">
    <property type="entry name" value="Znf/thioredoxin_put"/>
</dbReference>
<evidence type="ECO:0000256" key="2">
    <source>
        <dbReference type="SAM" id="Phobius"/>
    </source>
</evidence>
<dbReference type="AlphaFoldDB" id="A0A261U0W7"/>
<feature type="domain" description="Zinc finger/thioredoxin putative" evidence="3">
    <location>
        <begin position="3"/>
        <end position="38"/>
    </location>
</feature>
<dbReference type="Pfam" id="PF13719">
    <property type="entry name" value="Zn_ribbon_5"/>
    <property type="match status" value="1"/>
</dbReference>
<dbReference type="EMBL" id="NEVP01000001">
    <property type="protein sequence ID" value="OZI55519.1"/>
    <property type="molecule type" value="Genomic_DNA"/>
</dbReference>
<dbReference type="RefSeq" id="WP_094798574.1">
    <property type="nucleotide sequence ID" value="NZ_NEVP01000001.1"/>
</dbReference>
<evidence type="ECO:0000259" key="3">
    <source>
        <dbReference type="Pfam" id="PF13719"/>
    </source>
</evidence>
<dbReference type="Proteomes" id="UP000216913">
    <property type="component" value="Unassembled WGS sequence"/>
</dbReference>
<protein>
    <recommendedName>
        <fullName evidence="3">Zinc finger/thioredoxin putative domain-containing protein</fullName>
    </recommendedName>
</protein>
<dbReference type="Pfam" id="PF11906">
    <property type="entry name" value="DUF3426"/>
    <property type="match status" value="1"/>
</dbReference>
<keyword evidence="2" id="KW-1133">Transmembrane helix</keyword>
<proteinExistence type="predicted"/>
<feature type="region of interest" description="Disordered" evidence="1">
    <location>
        <begin position="96"/>
        <end position="115"/>
    </location>
</feature>
<dbReference type="NCBIfam" id="TIGR02098">
    <property type="entry name" value="MJ0042_CXXC"/>
    <property type="match status" value="1"/>
</dbReference>
<dbReference type="InterPro" id="IPR021834">
    <property type="entry name" value="DUF3426"/>
</dbReference>
<reference evidence="4 5" key="1">
    <citation type="submission" date="2017-05" db="EMBL/GenBank/DDBJ databases">
        <title>Complete and WGS of Bordetella genogroups.</title>
        <authorList>
            <person name="Spilker T."/>
            <person name="LiPuma J."/>
        </authorList>
    </citation>
    <scope>NUCLEOTIDE SEQUENCE [LARGE SCALE GENOMIC DNA]</scope>
    <source>
        <strain evidence="4 5">AU10456</strain>
    </source>
</reference>
<keyword evidence="5" id="KW-1185">Reference proteome</keyword>
<sequence length="467" mass="49256">MALVTRCPHCGASFKVVADQLRIRNGLVRCGACQTVFDGRACLVQPAEPVVPTLTQPADAAPPTPAAPSFAPAASPRATEPAPAAVSPAEPVYSHAAAPTPVAPQPLPPVPPAVLRGRADMRRDTVEPQADDAFDDDEADAPAASSAPYVSTPLAADALMRAERDEREPRLGAAAVPPWDDEPSLSDDAPAVIRGPRRPGVGRDEPRLGDAPREPGLSADGGRARLTPVYSDSAALGRPATSRAAARAEPVAATAEAELDDDDLDAHAAEPVLGEARTRYSSSTDSGRTPPEFLDDDRVESRRAGRRIWGLLCLLGVIALLLQLLYVYRTPIATSVPALRPVLELACKPLDCTVGYARRIERIAISASSLQPPSGAAGASEDGRSRLVLNVTLRNRFDKPQPWPALVLQLTDMSDTVVARKVLLPRDYLAPQQAGGPFAAAGEAQISVPVEVTGLQVNGYQLDKFFP</sequence>
<keyword evidence="2" id="KW-0812">Transmembrane</keyword>
<organism evidence="4 5">
    <name type="scientific">Bordetella genomosp. 5</name>
    <dbReference type="NCBI Taxonomy" id="1395608"/>
    <lineage>
        <taxon>Bacteria</taxon>
        <taxon>Pseudomonadati</taxon>
        <taxon>Pseudomonadota</taxon>
        <taxon>Betaproteobacteria</taxon>
        <taxon>Burkholderiales</taxon>
        <taxon>Alcaligenaceae</taxon>
        <taxon>Bordetella</taxon>
    </lineage>
</organism>
<feature type="region of interest" description="Disordered" evidence="1">
    <location>
        <begin position="164"/>
        <end position="295"/>
    </location>
</feature>
<keyword evidence="2" id="KW-0472">Membrane</keyword>
<feature type="region of interest" description="Disordered" evidence="1">
    <location>
        <begin position="129"/>
        <end position="152"/>
    </location>
</feature>
<feature type="compositionally biased region" description="Low complexity" evidence="1">
    <location>
        <begin position="238"/>
        <end position="256"/>
    </location>
</feature>
<comment type="caution">
    <text evidence="4">The sequence shown here is derived from an EMBL/GenBank/DDBJ whole genome shotgun (WGS) entry which is preliminary data.</text>
</comment>
<feature type="compositionally biased region" description="Acidic residues" evidence="1">
    <location>
        <begin position="129"/>
        <end position="140"/>
    </location>
</feature>
<evidence type="ECO:0000313" key="4">
    <source>
        <dbReference type="EMBL" id="OZI55519.1"/>
    </source>
</evidence>
<feature type="compositionally biased region" description="Pro residues" evidence="1">
    <location>
        <begin position="101"/>
        <end position="112"/>
    </location>
</feature>